<protein>
    <submittedName>
        <fullName evidence="1">Sarcosine oxidase subunit delta</fullName>
    </submittedName>
</protein>
<accession>A0A4R6RHB4</accession>
<dbReference type="Gene3D" id="3.30.2270.10">
    <property type="entry name" value="Folate-binding superfamily"/>
    <property type="match status" value="1"/>
</dbReference>
<evidence type="ECO:0000313" key="2">
    <source>
        <dbReference type="Proteomes" id="UP000294547"/>
    </source>
</evidence>
<gene>
    <name evidence="1" type="ORF">EDD54_2065</name>
</gene>
<organism evidence="1 2">
    <name type="scientific">Oharaeibacter diazotrophicus</name>
    <dbReference type="NCBI Taxonomy" id="1920512"/>
    <lineage>
        <taxon>Bacteria</taxon>
        <taxon>Pseudomonadati</taxon>
        <taxon>Pseudomonadota</taxon>
        <taxon>Alphaproteobacteria</taxon>
        <taxon>Hyphomicrobiales</taxon>
        <taxon>Pleomorphomonadaceae</taxon>
        <taxon>Oharaeibacter</taxon>
    </lineage>
</organism>
<keyword evidence="2" id="KW-1185">Reference proteome</keyword>
<dbReference type="GO" id="GO:0046653">
    <property type="term" value="P:tetrahydrofolate metabolic process"/>
    <property type="evidence" value="ECO:0007669"/>
    <property type="project" value="InterPro"/>
</dbReference>
<evidence type="ECO:0000313" key="1">
    <source>
        <dbReference type="EMBL" id="TDP85217.1"/>
    </source>
</evidence>
<name>A0A4R6RHB4_9HYPH</name>
<dbReference type="Pfam" id="PF04267">
    <property type="entry name" value="SoxD"/>
    <property type="match status" value="1"/>
</dbReference>
<dbReference type="OrthoDB" id="7159274at2"/>
<comment type="caution">
    <text evidence="1">The sequence shown here is derived from an EMBL/GenBank/DDBJ whole genome shotgun (WGS) entry which is preliminary data.</text>
</comment>
<sequence>MLIITCPICGPRPEVEFRYGGEAHVARPAATEALDDQTVAERLYFRANPKGRHAERWRHVHGCGKFFNAVRDTTTDFFETTYPAGAPLPAPTDKETGR</sequence>
<proteinExistence type="predicted"/>
<dbReference type="AlphaFoldDB" id="A0A4R6RHB4"/>
<dbReference type="GO" id="GO:0008115">
    <property type="term" value="F:sarcosine oxidase activity"/>
    <property type="evidence" value="ECO:0007669"/>
    <property type="project" value="InterPro"/>
</dbReference>
<dbReference type="InterPro" id="IPR006279">
    <property type="entry name" value="SoxD"/>
</dbReference>
<dbReference type="Proteomes" id="UP000294547">
    <property type="component" value="Unassembled WGS sequence"/>
</dbReference>
<dbReference type="InterPro" id="IPR038561">
    <property type="entry name" value="SoxD_sf"/>
</dbReference>
<reference evidence="1 2" key="1">
    <citation type="submission" date="2019-03" db="EMBL/GenBank/DDBJ databases">
        <title>Genomic Encyclopedia of Type Strains, Phase IV (KMG-IV): sequencing the most valuable type-strain genomes for metagenomic binning, comparative biology and taxonomic classification.</title>
        <authorList>
            <person name="Goeker M."/>
        </authorList>
    </citation>
    <scope>NUCLEOTIDE SEQUENCE [LARGE SCALE GENOMIC DNA]</scope>
    <source>
        <strain evidence="1 2">DSM 102969</strain>
    </source>
</reference>
<dbReference type="RefSeq" id="WP_126541079.1">
    <property type="nucleotide sequence ID" value="NZ_BSPM01000004.1"/>
</dbReference>
<dbReference type="EMBL" id="SNXY01000007">
    <property type="protein sequence ID" value="TDP85217.1"/>
    <property type="molecule type" value="Genomic_DNA"/>
</dbReference>